<dbReference type="EMBL" id="NCXO01000085">
    <property type="protein sequence ID" value="OSC23891.1"/>
    <property type="molecule type" value="Genomic_DNA"/>
</dbReference>
<dbReference type="RefSeq" id="WP_085305876.1">
    <property type="nucleotide sequence ID" value="NZ_AP022594.1"/>
</dbReference>
<gene>
    <name evidence="1" type="ORF">B8W67_19750</name>
</gene>
<proteinExistence type="predicted"/>
<evidence type="ECO:0000313" key="1">
    <source>
        <dbReference type="EMBL" id="OSC23891.1"/>
    </source>
</evidence>
<reference evidence="1 2" key="1">
    <citation type="submission" date="2017-04" db="EMBL/GenBank/DDBJ databases">
        <title>The new phylogeny of genus Mycobacterium.</title>
        <authorList>
            <person name="Tortoli E."/>
            <person name="Trovato A."/>
            <person name="Cirillo D.M."/>
        </authorList>
    </citation>
    <scope>NUCLEOTIDE SEQUENCE [LARGE SCALE GENOMIC DNA]</scope>
    <source>
        <strain evidence="1 2">KCTC 19819</strain>
    </source>
</reference>
<protein>
    <submittedName>
        <fullName evidence="1">Uncharacterized protein</fullName>
    </submittedName>
</protein>
<name>A0A7I7SHC7_9MYCO</name>
<organism evidence="1 2">
    <name type="scientific">Mycolicibacillus koreensis</name>
    <dbReference type="NCBI Taxonomy" id="1069220"/>
    <lineage>
        <taxon>Bacteria</taxon>
        <taxon>Bacillati</taxon>
        <taxon>Actinomycetota</taxon>
        <taxon>Actinomycetes</taxon>
        <taxon>Mycobacteriales</taxon>
        <taxon>Mycobacteriaceae</taxon>
        <taxon>Mycolicibacillus</taxon>
    </lineage>
</organism>
<evidence type="ECO:0000313" key="2">
    <source>
        <dbReference type="Proteomes" id="UP000193577"/>
    </source>
</evidence>
<dbReference type="Proteomes" id="UP000193577">
    <property type="component" value="Unassembled WGS sequence"/>
</dbReference>
<accession>A0A7I7SHC7</accession>
<sequence length="117" mass="12400">MNITRKNITITAAAGLTAVGLTTGGYLVGHAHQPTETHNFTFPCTEIERPADPLGVIMESWPKIPACDKLQAGAAWRHSHVGQENDAADALVTAGWSRGLSPTPPKRRATSNTSTPS</sequence>
<dbReference type="AlphaFoldDB" id="A0A7I7SHC7"/>
<keyword evidence="2" id="KW-1185">Reference proteome</keyword>
<comment type="caution">
    <text evidence="1">The sequence shown here is derived from an EMBL/GenBank/DDBJ whole genome shotgun (WGS) entry which is preliminary data.</text>
</comment>